<dbReference type="InterPro" id="IPR057941">
    <property type="entry name" value="TPR_TNPO3_IPO13_2nd"/>
</dbReference>
<dbReference type="PROSITE" id="PS50166">
    <property type="entry name" value="IMPORTIN_B_NT"/>
    <property type="match status" value="1"/>
</dbReference>
<dbReference type="InterPro" id="IPR057942">
    <property type="entry name" value="TPR_TNPO3_IPO13_3rd"/>
</dbReference>
<dbReference type="Pfam" id="PF24140">
    <property type="entry name" value="TPR_TNPO3_IPO13_3rd"/>
    <property type="match status" value="1"/>
</dbReference>
<dbReference type="InterPro" id="IPR051345">
    <property type="entry name" value="Importin_beta-like_NTR"/>
</dbReference>
<dbReference type="Pfam" id="PF24138">
    <property type="entry name" value="TPR_TNPO3_IPO13_2nd"/>
    <property type="match status" value="1"/>
</dbReference>
<dbReference type="OrthoDB" id="435593at2759"/>
<accession>A0A9P5XRB2</accession>
<reference evidence="2" key="1">
    <citation type="submission" date="2020-11" db="EMBL/GenBank/DDBJ databases">
        <authorList>
            <consortium name="DOE Joint Genome Institute"/>
            <person name="Ahrendt S."/>
            <person name="Riley R."/>
            <person name="Andreopoulos W."/>
            <person name="Labutti K."/>
            <person name="Pangilinan J."/>
            <person name="Ruiz-Duenas F.J."/>
            <person name="Barrasa J.M."/>
            <person name="Sanchez-Garcia M."/>
            <person name="Camarero S."/>
            <person name="Miyauchi S."/>
            <person name="Serrano A."/>
            <person name="Linde D."/>
            <person name="Babiker R."/>
            <person name="Drula E."/>
            <person name="Ayuso-Fernandez I."/>
            <person name="Pacheco R."/>
            <person name="Padilla G."/>
            <person name="Ferreira P."/>
            <person name="Barriuso J."/>
            <person name="Kellner H."/>
            <person name="Castanera R."/>
            <person name="Alfaro M."/>
            <person name="Ramirez L."/>
            <person name="Pisabarro A.G."/>
            <person name="Kuo A."/>
            <person name="Tritt A."/>
            <person name="Lipzen A."/>
            <person name="He G."/>
            <person name="Yan M."/>
            <person name="Ng V."/>
            <person name="Cullen D."/>
            <person name="Martin F."/>
            <person name="Rosso M.-N."/>
            <person name="Henrissat B."/>
            <person name="Hibbett D."/>
            <person name="Martinez A.T."/>
            <person name="Grigoriev I.V."/>
        </authorList>
    </citation>
    <scope>NUCLEOTIDE SEQUENCE</scope>
    <source>
        <strain evidence="2">MF-IS2</strain>
    </source>
</reference>
<gene>
    <name evidence="2" type="ORF">P691DRAFT_691539</name>
</gene>
<dbReference type="InterPro" id="IPR016024">
    <property type="entry name" value="ARM-type_fold"/>
</dbReference>
<dbReference type="SMART" id="SM00913">
    <property type="entry name" value="IBN_N"/>
    <property type="match status" value="1"/>
</dbReference>
<dbReference type="PANTHER" id="PTHR12363:SF53">
    <property type="entry name" value="MRNA TRANSPORT REGULATOR MTR10"/>
    <property type="match status" value="1"/>
</dbReference>
<dbReference type="Proteomes" id="UP000807342">
    <property type="component" value="Unassembled WGS sequence"/>
</dbReference>
<dbReference type="EMBL" id="MU151051">
    <property type="protein sequence ID" value="KAF9455127.1"/>
    <property type="molecule type" value="Genomic_DNA"/>
</dbReference>
<organism evidence="2 3">
    <name type="scientific">Macrolepiota fuliginosa MF-IS2</name>
    <dbReference type="NCBI Taxonomy" id="1400762"/>
    <lineage>
        <taxon>Eukaryota</taxon>
        <taxon>Fungi</taxon>
        <taxon>Dikarya</taxon>
        <taxon>Basidiomycota</taxon>
        <taxon>Agaricomycotina</taxon>
        <taxon>Agaricomycetes</taxon>
        <taxon>Agaricomycetidae</taxon>
        <taxon>Agaricales</taxon>
        <taxon>Agaricineae</taxon>
        <taxon>Agaricaceae</taxon>
        <taxon>Macrolepiota</taxon>
    </lineage>
</organism>
<dbReference type="SUPFAM" id="SSF48371">
    <property type="entry name" value="ARM repeat"/>
    <property type="match status" value="1"/>
</dbReference>
<dbReference type="Pfam" id="PF08389">
    <property type="entry name" value="Xpo1"/>
    <property type="match status" value="1"/>
</dbReference>
<evidence type="ECO:0000313" key="2">
    <source>
        <dbReference type="EMBL" id="KAF9455127.1"/>
    </source>
</evidence>
<dbReference type="InterPro" id="IPR011989">
    <property type="entry name" value="ARM-like"/>
</dbReference>
<dbReference type="PANTHER" id="PTHR12363">
    <property type="entry name" value="TRANSPORTIN 3 AND IMPORTIN 13"/>
    <property type="match status" value="1"/>
</dbReference>
<dbReference type="InterPro" id="IPR058537">
    <property type="entry name" value="TPR_TNPO3_IPO13_4th"/>
</dbReference>
<dbReference type="GO" id="GO:0031267">
    <property type="term" value="F:small GTPase binding"/>
    <property type="evidence" value="ECO:0007669"/>
    <property type="project" value="InterPro"/>
</dbReference>
<sequence>MADVQAVLSALRVFNGAPDKTSLEEANTWLQDFQHSPEAWTTCNVLLLSPDAPPPAKLFAAQTFRTKVTYDLDQVNSENRMALRDTLLAALQTYHTGPRTIIVQLCLAVAGLALQLPAWENPVQTMIETFGKNPATVPVFLQFLTLLPEELNTNTRIPLTDEEYGERAPKLLTRNAHKVLDILSMYIQAQGVTTVIQREVFGCLRSWLVAGEVPPVDLVNTPLFTFAFEALDIDELFDIAIDVLCELVNETQEIQDNIHVIQVVLPRIIDLKSRLVTDHDDAEKFRGYTRLFSQAGETYRTLLVEDPDMYYPLVTAIGECSAYHDLDIVPITFPFWMRVAQMLGKKATVPPFFQDAYKTLMSVVIGHLRFPADISTLTGQEADNFRSFRHVMGDTLKDCCAVLRTDTCLHAAYQLITTALAKGPNNVTWQEIEAPLFAMRSMGAEIDNGDKVAVPKILDLIPQLPSHPRVRYASLLIIARYTEWINEHPEYIHTQLQYISTGFEDTDAEVNAAAGQALKYLCQDSKQHLVDFLPTLHTFLKTTGFKLIQDDRRQVYEAIAHVISAMPMERAAESLRTFALDILALVHGVTTKPNPTKEELEQASNGLENLETMFYVIRSFGEELPSTCQNSCGEAWTIFDNFLLKFGTNYDLAERATRVIRHGITFFGNAGLPVAPSVAARMSQGFDATGIPSYIWIGGKIVARYGDEKQNVELQTAIRGMYELVSKKAVSILSVKAPGDIPDVLQDYIQMLLPLVDITPNIFFDQNIFPSVFRASLAGLTVVHSDIVFATLDLFRAIIMHECLRPDASGTEHTQWATVIRGVVREQGYDLTGYLLSGMIGEFPEDAIANVVSIFRVMTTMFSQEMLQWLPGVLQQLPSASAPNQAKSQFLVDLTAAVNERNYDRVKYSILTFNRMSRKARERRRVGL</sequence>
<name>A0A9P5XRB2_9AGAR</name>
<proteinExistence type="predicted"/>
<dbReference type="GO" id="GO:0005737">
    <property type="term" value="C:cytoplasm"/>
    <property type="evidence" value="ECO:0007669"/>
    <property type="project" value="TreeGrafter"/>
</dbReference>
<protein>
    <submittedName>
        <fullName evidence="2">ARM repeat-containing protein</fullName>
    </submittedName>
</protein>
<evidence type="ECO:0000259" key="1">
    <source>
        <dbReference type="PROSITE" id="PS50166"/>
    </source>
</evidence>
<dbReference type="InterPro" id="IPR013598">
    <property type="entry name" value="Exportin-1/Importin-b-like"/>
</dbReference>
<dbReference type="AlphaFoldDB" id="A0A9P5XRB2"/>
<comment type="caution">
    <text evidence="2">The sequence shown here is derived from an EMBL/GenBank/DDBJ whole genome shotgun (WGS) entry which is preliminary data.</text>
</comment>
<keyword evidence="3" id="KW-1185">Reference proteome</keyword>
<dbReference type="Gene3D" id="1.25.10.10">
    <property type="entry name" value="Leucine-rich Repeat Variant"/>
    <property type="match status" value="1"/>
</dbReference>
<dbReference type="InterPro" id="IPR001494">
    <property type="entry name" value="Importin-beta_N"/>
</dbReference>
<dbReference type="Pfam" id="PF03810">
    <property type="entry name" value="IBN_N"/>
    <property type="match status" value="1"/>
</dbReference>
<dbReference type="GO" id="GO:0006606">
    <property type="term" value="P:protein import into nucleus"/>
    <property type="evidence" value="ECO:0007669"/>
    <property type="project" value="TreeGrafter"/>
</dbReference>
<feature type="domain" description="Importin N-terminal" evidence="1">
    <location>
        <begin position="26"/>
        <end position="93"/>
    </location>
</feature>
<evidence type="ECO:0000313" key="3">
    <source>
        <dbReference type="Proteomes" id="UP000807342"/>
    </source>
</evidence>
<dbReference type="Pfam" id="PF24139">
    <property type="entry name" value="TPR_TNPO3_IPO13_4th"/>
    <property type="match status" value="1"/>
</dbReference>